<dbReference type="Gene3D" id="3.30.450.40">
    <property type="match status" value="1"/>
</dbReference>
<dbReference type="AlphaFoldDB" id="A0A6J6ITX3"/>
<proteinExistence type="predicted"/>
<dbReference type="Pfam" id="PF09339">
    <property type="entry name" value="HTH_IclR"/>
    <property type="match status" value="1"/>
</dbReference>
<dbReference type="InterPro" id="IPR005471">
    <property type="entry name" value="Tscrpt_reg_IclR_N"/>
</dbReference>
<dbReference type="PANTHER" id="PTHR30136:SF24">
    <property type="entry name" value="HTH-TYPE TRANSCRIPTIONAL REPRESSOR ALLR"/>
    <property type="match status" value="1"/>
</dbReference>
<feature type="domain" description="HTH iclR-type" evidence="4">
    <location>
        <begin position="9"/>
        <end position="70"/>
    </location>
</feature>
<sequence length="259" mass="27812">MKNNSNEQKSVTGRAFAVLDTFDATHRHQNLASIARRAGLPLTTSHRLVGELVSQGALTRTADGAYEIGTKIWRLGILASLHSDLREIALPYMEDIYALGNDAVQIGVLDGFRCLIVERIAGSRTLEVISKPGARLPLHASGVGKILLSYGTKELQQAALESLDSFTGKTITNAEVLKKQMKTIKLQGFAHSQEELAIGATSLAVPIYGYGNKVIAALGIVTPVANKDIERMVSVLKVSAQALSKKLVLNGLGDLSQRL</sequence>
<organism evidence="6">
    <name type="scientific">freshwater metagenome</name>
    <dbReference type="NCBI Taxonomy" id="449393"/>
    <lineage>
        <taxon>unclassified sequences</taxon>
        <taxon>metagenomes</taxon>
        <taxon>ecological metagenomes</taxon>
    </lineage>
</organism>
<dbReference type="PROSITE" id="PS51077">
    <property type="entry name" value="HTH_ICLR"/>
    <property type="match status" value="1"/>
</dbReference>
<dbReference type="SUPFAM" id="SSF46785">
    <property type="entry name" value="Winged helix' DNA-binding domain"/>
    <property type="match status" value="1"/>
</dbReference>
<dbReference type="PANTHER" id="PTHR30136">
    <property type="entry name" value="HELIX-TURN-HELIX TRANSCRIPTIONAL REGULATOR, ICLR FAMILY"/>
    <property type="match status" value="1"/>
</dbReference>
<feature type="domain" description="IclR-ED" evidence="5">
    <location>
        <begin position="71"/>
        <end position="249"/>
    </location>
</feature>
<dbReference type="Pfam" id="PF01614">
    <property type="entry name" value="IclR_C"/>
    <property type="match status" value="1"/>
</dbReference>
<keyword evidence="1" id="KW-0805">Transcription regulation</keyword>
<evidence type="ECO:0000259" key="5">
    <source>
        <dbReference type="PROSITE" id="PS51078"/>
    </source>
</evidence>
<dbReference type="Gene3D" id="1.10.10.10">
    <property type="entry name" value="Winged helix-like DNA-binding domain superfamily/Winged helix DNA-binding domain"/>
    <property type="match status" value="1"/>
</dbReference>
<dbReference type="GO" id="GO:0003677">
    <property type="term" value="F:DNA binding"/>
    <property type="evidence" value="ECO:0007669"/>
    <property type="project" value="UniProtKB-KW"/>
</dbReference>
<accession>A0A6J6ITX3</accession>
<dbReference type="InterPro" id="IPR014757">
    <property type="entry name" value="Tscrpt_reg_IclR_C"/>
</dbReference>
<evidence type="ECO:0000256" key="2">
    <source>
        <dbReference type="ARBA" id="ARBA00023125"/>
    </source>
</evidence>
<reference evidence="6" key="1">
    <citation type="submission" date="2020-05" db="EMBL/GenBank/DDBJ databases">
        <authorList>
            <person name="Chiriac C."/>
            <person name="Salcher M."/>
            <person name="Ghai R."/>
            <person name="Kavagutti S V."/>
        </authorList>
    </citation>
    <scope>NUCLEOTIDE SEQUENCE</scope>
</reference>
<dbReference type="GO" id="GO:0003700">
    <property type="term" value="F:DNA-binding transcription factor activity"/>
    <property type="evidence" value="ECO:0007669"/>
    <property type="project" value="TreeGrafter"/>
</dbReference>
<name>A0A6J6ITX3_9ZZZZ</name>
<evidence type="ECO:0000256" key="1">
    <source>
        <dbReference type="ARBA" id="ARBA00023015"/>
    </source>
</evidence>
<dbReference type="PROSITE" id="PS51078">
    <property type="entry name" value="ICLR_ED"/>
    <property type="match status" value="1"/>
</dbReference>
<dbReference type="GO" id="GO:0045892">
    <property type="term" value="P:negative regulation of DNA-templated transcription"/>
    <property type="evidence" value="ECO:0007669"/>
    <property type="project" value="TreeGrafter"/>
</dbReference>
<dbReference type="InterPro" id="IPR050707">
    <property type="entry name" value="HTH_MetabolicPath_Reg"/>
</dbReference>
<dbReference type="EMBL" id="CAEZVD010000138">
    <property type="protein sequence ID" value="CAB4627875.1"/>
    <property type="molecule type" value="Genomic_DNA"/>
</dbReference>
<evidence type="ECO:0000259" key="4">
    <source>
        <dbReference type="PROSITE" id="PS51077"/>
    </source>
</evidence>
<dbReference type="InterPro" id="IPR029016">
    <property type="entry name" value="GAF-like_dom_sf"/>
</dbReference>
<gene>
    <name evidence="6" type="ORF">UFOPK1909_00987</name>
</gene>
<dbReference type="SUPFAM" id="SSF55781">
    <property type="entry name" value="GAF domain-like"/>
    <property type="match status" value="1"/>
</dbReference>
<keyword evidence="2" id="KW-0238">DNA-binding</keyword>
<evidence type="ECO:0000256" key="3">
    <source>
        <dbReference type="ARBA" id="ARBA00023163"/>
    </source>
</evidence>
<dbReference type="InterPro" id="IPR036390">
    <property type="entry name" value="WH_DNA-bd_sf"/>
</dbReference>
<dbReference type="SMART" id="SM00346">
    <property type="entry name" value="HTH_ICLR"/>
    <property type="match status" value="1"/>
</dbReference>
<dbReference type="InterPro" id="IPR036388">
    <property type="entry name" value="WH-like_DNA-bd_sf"/>
</dbReference>
<keyword evidence="3" id="KW-0804">Transcription</keyword>
<protein>
    <submittedName>
        <fullName evidence="6">Unannotated protein</fullName>
    </submittedName>
</protein>
<evidence type="ECO:0000313" key="6">
    <source>
        <dbReference type="EMBL" id="CAB4627875.1"/>
    </source>
</evidence>